<name>A0ABW3I6L8_9PAST</name>
<keyword evidence="1" id="KW-1133">Transmembrane helix</keyword>
<proteinExistence type="predicted"/>
<feature type="transmembrane region" description="Helical" evidence="1">
    <location>
        <begin position="115"/>
        <end position="140"/>
    </location>
</feature>
<dbReference type="Proteomes" id="UP001596996">
    <property type="component" value="Unassembled WGS sequence"/>
</dbReference>
<reference evidence="3" key="1">
    <citation type="journal article" date="2019" name="Int. J. Syst. Evol. Microbiol.">
        <title>The Global Catalogue of Microorganisms (GCM) 10K type strain sequencing project: providing services to taxonomists for standard genome sequencing and annotation.</title>
        <authorList>
            <consortium name="The Broad Institute Genomics Platform"/>
            <consortium name="The Broad Institute Genome Sequencing Center for Infectious Disease"/>
            <person name="Wu L."/>
            <person name="Ma J."/>
        </authorList>
    </citation>
    <scope>NUCLEOTIDE SEQUENCE [LARGE SCALE GENOMIC DNA]</scope>
    <source>
        <strain evidence="3">CCUG 61707</strain>
    </source>
</reference>
<protein>
    <submittedName>
        <fullName evidence="2">Uncharacterized protein</fullName>
    </submittedName>
</protein>
<feature type="transmembrane region" description="Helical" evidence="1">
    <location>
        <begin position="224"/>
        <end position="249"/>
    </location>
</feature>
<keyword evidence="1" id="KW-0812">Transmembrane</keyword>
<evidence type="ECO:0000313" key="3">
    <source>
        <dbReference type="Proteomes" id="UP001596996"/>
    </source>
</evidence>
<feature type="transmembrane region" description="Helical" evidence="1">
    <location>
        <begin position="71"/>
        <end position="94"/>
    </location>
</feature>
<keyword evidence="3" id="KW-1185">Reference proteome</keyword>
<feature type="transmembrane region" description="Helical" evidence="1">
    <location>
        <begin position="196"/>
        <end position="212"/>
    </location>
</feature>
<evidence type="ECO:0000256" key="1">
    <source>
        <dbReference type="SAM" id="Phobius"/>
    </source>
</evidence>
<evidence type="ECO:0000313" key="2">
    <source>
        <dbReference type="EMBL" id="MFD0965574.1"/>
    </source>
</evidence>
<sequence length="257" mass="29358">MPINFTKIFSDCWNFIRNQQQIVFKFTALYVLVNLFSYFVQQKIPISAIQQSNNPIDVLDSQIAAEQENSFILFCLIVFIFASVLITIWGYITFDKLSHQQQVTISETFTLALKKIIGVIFIGAIILIPLSIGVSGSLALLIMPSQSDSLPFLFLTMIGLFLFVRLNLAIVHYAISNKSWLQSIKEIWAYGKKHNGVLFIYFLIAHIFFPLISQNLTALSQVNLFTAIIGTILMTFISMFSLIFSYRFYSLFIQRGK</sequence>
<gene>
    <name evidence="2" type="ORF">ACFQ02_01665</name>
</gene>
<feature type="transmembrane region" description="Helical" evidence="1">
    <location>
        <begin position="22"/>
        <end position="40"/>
    </location>
</feature>
<dbReference type="EMBL" id="JBHTJN010000004">
    <property type="protein sequence ID" value="MFD0965574.1"/>
    <property type="molecule type" value="Genomic_DNA"/>
</dbReference>
<keyword evidence="1" id="KW-0472">Membrane</keyword>
<accession>A0ABW3I6L8</accession>
<organism evidence="2 3">
    <name type="scientific">Seminibacterium arietis</name>
    <dbReference type="NCBI Taxonomy" id="1173502"/>
    <lineage>
        <taxon>Bacteria</taxon>
        <taxon>Pseudomonadati</taxon>
        <taxon>Pseudomonadota</taxon>
        <taxon>Gammaproteobacteria</taxon>
        <taxon>Pasteurellales</taxon>
        <taxon>Pasteurellaceae</taxon>
        <taxon>Seminibacterium</taxon>
    </lineage>
</organism>
<dbReference type="RefSeq" id="WP_380818496.1">
    <property type="nucleotide sequence ID" value="NZ_JBHTJN010000004.1"/>
</dbReference>
<feature type="transmembrane region" description="Helical" evidence="1">
    <location>
        <begin position="152"/>
        <end position="175"/>
    </location>
</feature>
<comment type="caution">
    <text evidence="2">The sequence shown here is derived from an EMBL/GenBank/DDBJ whole genome shotgun (WGS) entry which is preliminary data.</text>
</comment>